<evidence type="ECO:0000313" key="2">
    <source>
        <dbReference type="EMBL" id="KAE9979290.1"/>
    </source>
</evidence>
<evidence type="ECO:0000313" key="4">
    <source>
        <dbReference type="Proteomes" id="UP000447873"/>
    </source>
</evidence>
<protein>
    <submittedName>
        <fullName evidence="2">Uncharacterized protein</fullName>
    </submittedName>
</protein>
<dbReference type="OrthoDB" id="3901423at2759"/>
<evidence type="ECO:0000313" key="1">
    <source>
        <dbReference type="EMBL" id="KAE9963663.1"/>
    </source>
</evidence>
<accession>A0A8H3V0R3</accession>
<evidence type="ECO:0000313" key="5">
    <source>
        <dbReference type="Proteomes" id="UP000490939"/>
    </source>
</evidence>
<dbReference type="EMBL" id="WNWQ01000804">
    <property type="protein sequence ID" value="KAE9963663.1"/>
    <property type="molecule type" value="Genomic_DNA"/>
</dbReference>
<sequence>MVEKVHSLHRQKTTPTNRMKAAPANFLTLPPELRQTILHESFNEACEQDIRFSTNANLLDHIFDIRRPTVHFLPHIHKHASNLVSLHTTIGCDMEFVLKQVLTAFASGFDEVWRTGDYCEKQIRWYTLATDIQAGSCLDEDDDILHHRRFQMVQDMRVALGADVSQFSFDEDGPSCPSCHGAD</sequence>
<dbReference type="Proteomes" id="UP000447873">
    <property type="component" value="Unassembled WGS sequence"/>
</dbReference>
<name>A0A8H3V0R3_VENIN</name>
<evidence type="ECO:0000313" key="3">
    <source>
        <dbReference type="EMBL" id="KAE9993040.1"/>
    </source>
</evidence>
<keyword evidence="5" id="KW-1185">Reference proteome</keyword>
<dbReference type="AlphaFoldDB" id="A0A8H3V0R3"/>
<reference evidence="2 4" key="1">
    <citation type="submission" date="2018-12" db="EMBL/GenBank/DDBJ databases">
        <title>Venturia inaequalis Genome Resource.</title>
        <authorList>
            <person name="Lichtner F.J."/>
        </authorList>
    </citation>
    <scope>NUCLEOTIDE SEQUENCE [LARGE SCALE GENOMIC DNA]</scope>
    <source>
        <strain evidence="2 4">120213</strain>
        <strain evidence="1">Bline_iso_100314</strain>
        <strain evidence="3 5">DMI_063113</strain>
    </source>
</reference>
<dbReference type="Proteomes" id="UP000433883">
    <property type="component" value="Unassembled WGS sequence"/>
</dbReference>
<dbReference type="EMBL" id="WNWS01000121">
    <property type="protein sequence ID" value="KAE9979290.1"/>
    <property type="molecule type" value="Genomic_DNA"/>
</dbReference>
<dbReference type="Proteomes" id="UP000490939">
    <property type="component" value="Unassembled WGS sequence"/>
</dbReference>
<dbReference type="EMBL" id="WNWR01000040">
    <property type="protein sequence ID" value="KAE9993040.1"/>
    <property type="molecule type" value="Genomic_DNA"/>
</dbReference>
<organism evidence="2 4">
    <name type="scientific">Venturia inaequalis</name>
    <name type="common">Apple scab fungus</name>
    <dbReference type="NCBI Taxonomy" id="5025"/>
    <lineage>
        <taxon>Eukaryota</taxon>
        <taxon>Fungi</taxon>
        <taxon>Dikarya</taxon>
        <taxon>Ascomycota</taxon>
        <taxon>Pezizomycotina</taxon>
        <taxon>Dothideomycetes</taxon>
        <taxon>Pleosporomycetidae</taxon>
        <taxon>Venturiales</taxon>
        <taxon>Venturiaceae</taxon>
        <taxon>Venturia</taxon>
    </lineage>
</organism>
<gene>
    <name evidence="1" type="ORF">BLS_009089</name>
    <name evidence="3" type="ORF">EG327_006822</name>
    <name evidence="2" type="ORF">EG328_001013</name>
</gene>
<proteinExistence type="predicted"/>
<comment type="caution">
    <text evidence="2">The sequence shown here is derived from an EMBL/GenBank/DDBJ whole genome shotgun (WGS) entry which is preliminary data.</text>
</comment>